<accession>A0A7W6WD81</accession>
<gene>
    <name evidence="1" type="ORF">GGE12_001002</name>
</gene>
<dbReference type="AlphaFoldDB" id="A0A7W6WD81"/>
<name>A0A7W6WD81_9HYPH</name>
<dbReference type="EMBL" id="JACIGM010000002">
    <property type="protein sequence ID" value="MBB4273248.1"/>
    <property type="molecule type" value="Genomic_DNA"/>
</dbReference>
<evidence type="ECO:0000313" key="2">
    <source>
        <dbReference type="Proteomes" id="UP000533641"/>
    </source>
</evidence>
<evidence type="ECO:0000313" key="1">
    <source>
        <dbReference type="EMBL" id="MBB4273248.1"/>
    </source>
</evidence>
<dbReference type="Proteomes" id="UP000533641">
    <property type="component" value="Unassembled WGS sequence"/>
</dbReference>
<organism evidence="1 2">
    <name type="scientific">Rhizobium mongolense</name>
    <dbReference type="NCBI Taxonomy" id="57676"/>
    <lineage>
        <taxon>Bacteria</taxon>
        <taxon>Pseudomonadati</taxon>
        <taxon>Pseudomonadota</taxon>
        <taxon>Alphaproteobacteria</taxon>
        <taxon>Hyphomicrobiales</taxon>
        <taxon>Rhizobiaceae</taxon>
        <taxon>Rhizobium/Agrobacterium group</taxon>
        <taxon>Rhizobium</taxon>
    </lineage>
</organism>
<proteinExistence type="predicted"/>
<comment type="caution">
    <text evidence="1">The sequence shown here is derived from an EMBL/GenBank/DDBJ whole genome shotgun (WGS) entry which is preliminary data.</text>
</comment>
<protein>
    <submittedName>
        <fullName evidence="1">Uncharacterized protein</fullName>
    </submittedName>
</protein>
<sequence>MALPQNNAITSRPDYRITNPSSTCLGPTTSDSAIRAWSCARPVRASSGCLP</sequence>
<reference evidence="1 2" key="1">
    <citation type="submission" date="2020-08" db="EMBL/GenBank/DDBJ databases">
        <title>Genomic Encyclopedia of Type Strains, Phase IV (KMG-V): Genome sequencing to study the core and pangenomes of soil and plant-associated prokaryotes.</title>
        <authorList>
            <person name="Whitman W."/>
        </authorList>
    </citation>
    <scope>NUCLEOTIDE SEQUENCE [LARGE SCALE GENOMIC DNA]</scope>
    <source>
        <strain evidence="1 2">SEMIA 402</strain>
    </source>
</reference>